<feature type="compositionally biased region" description="Low complexity" evidence="1">
    <location>
        <begin position="66"/>
        <end position="83"/>
    </location>
</feature>
<organism evidence="2 3">
    <name type="scientific">Desulfohalobium retbaense (strain ATCC 49708 / DSM 5692 / JCM 16813 / HR100)</name>
    <dbReference type="NCBI Taxonomy" id="485915"/>
    <lineage>
        <taxon>Bacteria</taxon>
        <taxon>Pseudomonadati</taxon>
        <taxon>Thermodesulfobacteriota</taxon>
        <taxon>Desulfovibrionia</taxon>
        <taxon>Desulfovibrionales</taxon>
        <taxon>Desulfohalobiaceae</taxon>
        <taxon>Desulfohalobium</taxon>
    </lineage>
</organism>
<dbReference type="KEGG" id="drt:Dret_1563"/>
<feature type="compositionally biased region" description="Acidic residues" evidence="1">
    <location>
        <begin position="84"/>
        <end position="94"/>
    </location>
</feature>
<dbReference type="Proteomes" id="UP000001052">
    <property type="component" value="Chromosome"/>
</dbReference>
<evidence type="ECO:0000256" key="1">
    <source>
        <dbReference type="SAM" id="MobiDB-lite"/>
    </source>
</evidence>
<dbReference type="STRING" id="485915.Dret_1563"/>
<evidence type="ECO:0000313" key="3">
    <source>
        <dbReference type="Proteomes" id="UP000001052"/>
    </source>
</evidence>
<keyword evidence="3" id="KW-1185">Reference proteome</keyword>
<accession>C8X350</accession>
<sequence length="153" mass="16379">MFCPKCKFTSSDHLNDCPKCGTDWTNAKKTLELTWLTPEAAPWFAATDNRSPAYTAQTTPGTKIVSPAPEAPAQQPTPSSQTASEEELSLETGDIEELLAHAPEPSANAPAEEAAPAKIQAIENSELEIELDVEDILASLEQDRSSSHGESKG</sequence>
<protein>
    <submittedName>
        <fullName evidence="2">Uncharacterized protein</fullName>
    </submittedName>
</protein>
<evidence type="ECO:0000313" key="2">
    <source>
        <dbReference type="EMBL" id="ACV68847.1"/>
    </source>
</evidence>
<dbReference type="eggNOG" id="ENOG502ZH67">
    <property type="taxonomic scope" value="Bacteria"/>
</dbReference>
<gene>
    <name evidence="2" type="ordered locus">Dret_1563</name>
</gene>
<name>C8X350_DESRD</name>
<feature type="compositionally biased region" description="Polar residues" evidence="1">
    <location>
        <begin position="48"/>
        <end position="61"/>
    </location>
</feature>
<dbReference type="OrthoDB" id="5432538at2"/>
<dbReference type="AlphaFoldDB" id="C8X350"/>
<reference evidence="3" key="1">
    <citation type="submission" date="2009-09" db="EMBL/GenBank/DDBJ databases">
        <title>The complete chromosome of Desulfohalobium retbaense DSM 5692.</title>
        <authorList>
            <consortium name="US DOE Joint Genome Institute (JGI-PGF)"/>
            <person name="Lucas S."/>
            <person name="Copeland A."/>
            <person name="Lapidus A."/>
            <person name="Glavina del Rio T."/>
            <person name="Dalin E."/>
            <person name="Tice H."/>
            <person name="Bruce D."/>
            <person name="Goodwin L."/>
            <person name="Pitluck S."/>
            <person name="Kyrpides N."/>
            <person name="Mavromatis K."/>
            <person name="Ivanova N."/>
            <person name="Mikhailova N."/>
            <person name="Munk A.C."/>
            <person name="Brettin T."/>
            <person name="Detter J.C."/>
            <person name="Han C."/>
            <person name="Tapia R."/>
            <person name="Larimer F."/>
            <person name="Land M."/>
            <person name="Hauser L."/>
            <person name="Markowitz V."/>
            <person name="Cheng J.-F."/>
            <person name="Hugenholtz P."/>
            <person name="Woyke T."/>
            <person name="Wu D."/>
            <person name="Spring S."/>
            <person name="Klenk H.-P."/>
            <person name="Eisen J.A."/>
        </authorList>
    </citation>
    <scope>NUCLEOTIDE SEQUENCE [LARGE SCALE GENOMIC DNA]</scope>
    <source>
        <strain evidence="3">DSM 5692</strain>
    </source>
</reference>
<proteinExistence type="predicted"/>
<dbReference type="HOGENOM" id="CLU_1710337_0_0_7"/>
<reference evidence="2 3" key="2">
    <citation type="journal article" date="2010" name="Stand. Genomic Sci.">
        <title>Complete genome sequence of Desulfohalobium retbaense type strain (HR(100)).</title>
        <authorList>
            <person name="Spring S."/>
            <person name="Nolan M."/>
            <person name="Lapidus A."/>
            <person name="Glavina Del Rio T."/>
            <person name="Copeland A."/>
            <person name="Tice H."/>
            <person name="Cheng J.F."/>
            <person name="Lucas S."/>
            <person name="Land M."/>
            <person name="Chen F."/>
            <person name="Bruce D."/>
            <person name="Goodwin L."/>
            <person name="Pitluck S."/>
            <person name="Ivanova N."/>
            <person name="Mavromatis K."/>
            <person name="Mikhailova N."/>
            <person name="Pati A."/>
            <person name="Chen A."/>
            <person name="Palaniappan K."/>
            <person name="Hauser L."/>
            <person name="Chang Y.J."/>
            <person name="Jeffries C.D."/>
            <person name="Munk C."/>
            <person name="Kiss H."/>
            <person name="Chain P."/>
            <person name="Han C."/>
            <person name="Brettin T."/>
            <person name="Detter J.C."/>
            <person name="Schuler E."/>
            <person name="Goker M."/>
            <person name="Rohde M."/>
            <person name="Bristow J."/>
            <person name="Eisen J.A."/>
            <person name="Markowitz V."/>
            <person name="Hugenholtz P."/>
            <person name="Kyrpides N.C."/>
            <person name="Klenk H.P."/>
        </authorList>
    </citation>
    <scope>NUCLEOTIDE SEQUENCE [LARGE SCALE GENOMIC DNA]</scope>
    <source>
        <strain evidence="2 3">DSM 5692</strain>
    </source>
</reference>
<feature type="region of interest" description="Disordered" evidence="1">
    <location>
        <begin position="47"/>
        <end position="94"/>
    </location>
</feature>
<dbReference type="RefSeq" id="WP_015751991.1">
    <property type="nucleotide sequence ID" value="NC_013223.1"/>
</dbReference>
<dbReference type="EMBL" id="CP001734">
    <property type="protein sequence ID" value="ACV68847.1"/>
    <property type="molecule type" value="Genomic_DNA"/>
</dbReference>